<reference evidence="3 4" key="1">
    <citation type="submission" date="2017-10" db="EMBL/GenBank/DDBJ databases">
        <title>Effective Description of Clostridium neonatale sp. nov. linked to necrotizing enterocolitis in neonates and a clarification of species assignable to the genus Clostridium (Prazmowski 1880) emend. Lawson and Rainey 2016.</title>
        <authorList>
            <person name="Bernard K."/>
            <person name="Burdz T."/>
            <person name="Wiebe D."/>
            <person name="Balcewich B."/>
            <person name="Alfa M."/>
            <person name="Bernier A.-M."/>
        </authorList>
    </citation>
    <scope>NUCLEOTIDE SEQUENCE [LARGE SCALE GENOMIC DNA]</scope>
    <source>
        <strain evidence="3 4">LCDC99A005</strain>
    </source>
</reference>
<dbReference type="EMBL" id="PDCJ01000003">
    <property type="protein sequence ID" value="PEG29647.1"/>
    <property type="molecule type" value="Genomic_DNA"/>
</dbReference>
<feature type="signal peptide" evidence="1">
    <location>
        <begin position="1"/>
        <end position="26"/>
    </location>
</feature>
<protein>
    <submittedName>
        <fullName evidence="3">Uncharacterized protein</fullName>
    </submittedName>
</protein>
<sequence>MHKKKLIACLLTMTGIISSFMLPAIASDDVTTNDAVQFNISDDCHEITSEEADGLYFEDDITYDEEYGVICSCGIPFSEHENSKTRSADCACGGRLVNVSPTYGNWHYSGKSRNCKHEYSNGHDYEQVRTYVTGSKCTRCSYYKERTGTQSKWICKGF</sequence>
<gene>
    <name evidence="2" type="ORF">CNEO2_150053</name>
    <name evidence="3" type="ORF">CQ394_17070</name>
</gene>
<dbReference type="Proteomes" id="UP000220840">
    <property type="component" value="Unassembled WGS sequence"/>
</dbReference>
<organism evidence="3 4">
    <name type="scientific">Clostridium neonatale</name>
    <dbReference type="NCBI Taxonomy" id="137838"/>
    <lineage>
        <taxon>Bacteria</taxon>
        <taxon>Bacillati</taxon>
        <taxon>Bacillota</taxon>
        <taxon>Clostridia</taxon>
        <taxon>Eubacteriales</taxon>
        <taxon>Clostridiaceae</taxon>
        <taxon>Clostridium</taxon>
    </lineage>
</organism>
<accession>A0A2A7MDN5</accession>
<name>A0A2A7MDN5_9CLOT</name>
<evidence type="ECO:0000256" key="1">
    <source>
        <dbReference type="SAM" id="SignalP"/>
    </source>
</evidence>
<dbReference type="OrthoDB" id="10000951at2"/>
<evidence type="ECO:0000313" key="3">
    <source>
        <dbReference type="EMBL" id="PEG29647.1"/>
    </source>
</evidence>
<proteinExistence type="predicted"/>
<dbReference type="Proteomes" id="UP001189143">
    <property type="component" value="Unassembled WGS sequence"/>
</dbReference>
<dbReference type="RefSeq" id="WP_058293548.1">
    <property type="nucleotide sequence ID" value="NZ_CAMRXC010000033.1"/>
</dbReference>
<feature type="chain" id="PRO_5044380408" evidence="1">
    <location>
        <begin position="27"/>
        <end position="158"/>
    </location>
</feature>
<evidence type="ECO:0000313" key="2">
    <source>
        <dbReference type="EMBL" id="CAI3545903.1"/>
    </source>
</evidence>
<reference evidence="2" key="2">
    <citation type="submission" date="2022-10" db="EMBL/GenBank/DDBJ databases">
        <authorList>
            <person name="Aires J."/>
            <person name="Mesa V."/>
        </authorList>
    </citation>
    <scope>NUCLEOTIDE SEQUENCE</scope>
    <source>
        <strain evidence="2">Clostridium neonatale JD116</strain>
    </source>
</reference>
<evidence type="ECO:0000313" key="4">
    <source>
        <dbReference type="Proteomes" id="UP000220840"/>
    </source>
</evidence>
<keyword evidence="4" id="KW-1185">Reference proteome</keyword>
<keyword evidence="1" id="KW-0732">Signal</keyword>
<dbReference type="AlphaFoldDB" id="A0A2A7MDN5"/>
<dbReference type="EMBL" id="CAMTCP010000066">
    <property type="protein sequence ID" value="CAI3545903.1"/>
    <property type="molecule type" value="Genomic_DNA"/>
</dbReference>
<comment type="caution">
    <text evidence="3">The sequence shown here is derived from an EMBL/GenBank/DDBJ whole genome shotgun (WGS) entry which is preliminary data.</text>
</comment>